<evidence type="ECO:0000256" key="3">
    <source>
        <dbReference type="ARBA" id="ARBA00023125"/>
    </source>
</evidence>
<dbReference type="RefSeq" id="WP_284102721.1">
    <property type="nucleotide sequence ID" value="NZ_JARRAF010000037.1"/>
</dbReference>
<sequence length="318" mass="34892">MNELKAMRVFVRCAERGSFSAVAREFETTQPNISKLVAALEAHLGGKLFVRAVQGLRLSPEGQQYYSEIKPVVEALTRAEENFGQLRNQVSGTVRLSASQAFARLQVLPHLPALLARYPQLQVDLQVNDRAVDLIEDNIDIAFRFGPLKDSTLLARRLGVSRRVTVATPAYLQQYGTPLAPAELAGHECIFFDQPNTSRDWTYFLNPTRAASPQAGRPRPIPVRIAGRFQTNSPEALRQAVLSGMGIAQISAWMVSADIQAGRLCLLLQDYAIADTPIHAVSTLNARQSAKIKAVIDFYEAALREELAATQPVLGDAG</sequence>
<evidence type="ECO:0000256" key="2">
    <source>
        <dbReference type="ARBA" id="ARBA00023015"/>
    </source>
</evidence>
<reference evidence="6" key="1">
    <citation type="submission" date="2023-03" db="EMBL/GenBank/DDBJ databases">
        <title>Chitinimonas shenzhenensis gen. nov., sp. nov., a novel member of family Burkholderiaceae isolated from activated sludge collected in Shen Zhen, China.</title>
        <authorList>
            <person name="Wang X."/>
        </authorList>
    </citation>
    <scope>NUCLEOTIDE SEQUENCE</scope>
    <source>
        <strain evidence="6">DQS-5</strain>
    </source>
</reference>
<dbReference type="InterPro" id="IPR036390">
    <property type="entry name" value="WH_DNA-bd_sf"/>
</dbReference>
<dbReference type="Pfam" id="PF00126">
    <property type="entry name" value="HTH_1"/>
    <property type="match status" value="1"/>
</dbReference>
<dbReference type="PRINTS" id="PR00039">
    <property type="entry name" value="HTHLYSR"/>
</dbReference>
<organism evidence="6 7">
    <name type="scientific">Parachitinimonas caeni</name>
    <dbReference type="NCBI Taxonomy" id="3031301"/>
    <lineage>
        <taxon>Bacteria</taxon>
        <taxon>Pseudomonadati</taxon>
        <taxon>Pseudomonadota</taxon>
        <taxon>Betaproteobacteria</taxon>
        <taxon>Neisseriales</taxon>
        <taxon>Chitinibacteraceae</taxon>
        <taxon>Parachitinimonas</taxon>
    </lineage>
</organism>
<feature type="domain" description="HTH lysR-type" evidence="5">
    <location>
        <begin position="1"/>
        <end position="59"/>
    </location>
</feature>
<dbReference type="Pfam" id="PF03466">
    <property type="entry name" value="LysR_substrate"/>
    <property type="match status" value="1"/>
</dbReference>
<name>A0ABT7E653_9NEIS</name>
<keyword evidence="4" id="KW-0804">Transcription</keyword>
<keyword evidence="3" id="KW-0238">DNA-binding</keyword>
<dbReference type="PANTHER" id="PTHR30537">
    <property type="entry name" value="HTH-TYPE TRANSCRIPTIONAL REGULATOR"/>
    <property type="match status" value="1"/>
</dbReference>
<dbReference type="SUPFAM" id="SSF46785">
    <property type="entry name" value="Winged helix' DNA-binding domain"/>
    <property type="match status" value="1"/>
</dbReference>
<dbReference type="EMBL" id="JARRAF010000037">
    <property type="protein sequence ID" value="MDK2126402.1"/>
    <property type="molecule type" value="Genomic_DNA"/>
</dbReference>
<dbReference type="InterPro" id="IPR000847">
    <property type="entry name" value="LysR_HTH_N"/>
</dbReference>
<dbReference type="SUPFAM" id="SSF53850">
    <property type="entry name" value="Periplasmic binding protein-like II"/>
    <property type="match status" value="1"/>
</dbReference>
<dbReference type="Gene3D" id="3.40.190.290">
    <property type="match status" value="1"/>
</dbReference>
<dbReference type="PANTHER" id="PTHR30537:SF80">
    <property type="entry name" value="TRANSCRIPTIONAL REGULATOR"/>
    <property type="match status" value="1"/>
</dbReference>
<dbReference type="InterPro" id="IPR036388">
    <property type="entry name" value="WH-like_DNA-bd_sf"/>
</dbReference>
<proteinExistence type="inferred from homology"/>
<evidence type="ECO:0000313" key="7">
    <source>
        <dbReference type="Proteomes" id="UP001172778"/>
    </source>
</evidence>
<dbReference type="Gene3D" id="1.10.10.10">
    <property type="entry name" value="Winged helix-like DNA-binding domain superfamily/Winged helix DNA-binding domain"/>
    <property type="match status" value="1"/>
</dbReference>
<comment type="caution">
    <text evidence="6">The sequence shown here is derived from an EMBL/GenBank/DDBJ whole genome shotgun (WGS) entry which is preliminary data.</text>
</comment>
<protein>
    <submittedName>
        <fullName evidence="6">LysR family transcriptional regulator</fullName>
    </submittedName>
</protein>
<comment type="similarity">
    <text evidence="1">Belongs to the LysR transcriptional regulatory family.</text>
</comment>
<evidence type="ECO:0000256" key="1">
    <source>
        <dbReference type="ARBA" id="ARBA00009437"/>
    </source>
</evidence>
<evidence type="ECO:0000259" key="5">
    <source>
        <dbReference type="PROSITE" id="PS50931"/>
    </source>
</evidence>
<dbReference type="InterPro" id="IPR005119">
    <property type="entry name" value="LysR_subst-bd"/>
</dbReference>
<evidence type="ECO:0000256" key="4">
    <source>
        <dbReference type="ARBA" id="ARBA00023163"/>
    </source>
</evidence>
<dbReference type="Proteomes" id="UP001172778">
    <property type="component" value="Unassembled WGS sequence"/>
</dbReference>
<dbReference type="CDD" id="cd08422">
    <property type="entry name" value="PBP2_CrgA_like"/>
    <property type="match status" value="1"/>
</dbReference>
<keyword evidence="2" id="KW-0805">Transcription regulation</keyword>
<gene>
    <name evidence="6" type="ORF">PZA18_20390</name>
</gene>
<dbReference type="InterPro" id="IPR058163">
    <property type="entry name" value="LysR-type_TF_proteobact-type"/>
</dbReference>
<keyword evidence="7" id="KW-1185">Reference proteome</keyword>
<dbReference type="PROSITE" id="PS50931">
    <property type="entry name" value="HTH_LYSR"/>
    <property type="match status" value="1"/>
</dbReference>
<evidence type="ECO:0000313" key="6">
    <source>
        <dbReference type="EMBL" id="MDK2126402.1"/>
    </source>
</evidence>
<accession>A0ABT7E653</accession>